<dbReference type="CDD" id="cd03230">
    <property type="entry name" value="ABC_DR_subfamily_A"/>
    <property type="match status" value="1"/>
</dbReference>
<dbReference type="GO" id="GO:0005524">
    <property type="term" value="F:ATP binding"/>
    <property type="evidence" value="ECO:0007669"/>
    <property type="project" value="UniProtKB-KW"/>
</dbReference>
<organism evidence="4 5">
    <name type="scientific">Candidatus Saccharicenans subterraneus</name>
    <dbReference type="NCBI Taxonomy" id="2508984"/>
    <lineage>
        <taxon>Bacteria</taxon>
        <taxon>Candidatus Aminicenantota</taxon>
        <taxon>Candidatus Aminicenantia</taxon>
        <taxon>Candidatus Aminicenantales</taxon>
        <taxon>Candidatus Saccharicenantaceae</taxon>
        <taxon>Candidatus Saccharicenans</taxon>
    </lineage>
</organism>
<dbReference type="PROSITE" id="PS00211">
    <property type="entry name" value="ABC_TRANSPORTER_1"/>
    <property type="match status" value="1"/>
</dbReference>
<dbReference type="SUPFAM" id="SSF52540">
    <property type="entry name" value="P-loop containing nucleoside triphosphate hydrolases"/>
    <property type="match status" value="1"/>
</dbReference>
<dbReference type="PROSITE" id="PS50893">
    <property type="entry name" value="ABC_TRANSPORTER_2"/>
    <property type="match status" value="1"/>
</dbReference>
<dbReference type="AlphaFoldDB" id="A0A3E2BMD2"/>
<dbReference type="EMBL" id="QUAH01000006">
    <property type="protein sequence ID" value="RFT15864.1"/>
    <property type="molecule type" value="Genomic_DNA"/>
</dbReference>
<reference evidence="4 5" key="1">
    <citation type="submission" date="2018-08" db="EMBL/GenBank/DDBJ databases">
        <title>Genome analysis of the thermophilic bacterium of the candidate phylum Aminicenantes from deep subsurface aquifer revealed its physiology and ecological role.</title>
        <authorList>
            <person name="Kadnikov V.V."/>
            <person name="Mardanov A.V."/>
            <person name="Beletsky A.V."/>
            <person name="Karnachuk O.V."/>
            <person name="Ravin N.V."/>
        </authorList>
    </citation>
    <scope>NUCLEOTIDE SEQUENCE [LARGE SCALE GENOMIC DNA]</scope>
    <source>
        <strain evidence="4">BY38</strain>
    </source>
</reference>
<feature type="domain" description="ABC transporter" evidence="3">
    <location>
        <begin position="9"/>
        <end position="236"/>
    </location>
</feature>
<evidence type="ECO:0000256" key="2">
    <source>
        <dbReference type="ARBA" id="ARBA00022840"/>
    </source>
</evidence>
<dbReference type="InterPro" id="IPR017871">
    <property type="entry name" value="ABC_transporter-like_CS"/>
</dbReference>
<dbReference type="PANTHER" id="PTHR43038">
    <property type="entry name" value="ATP-BINDING CASSETTE, SUB-FAMILY H, MEMBER 1"/>
    <property type="match status" value="1"/>
</dbReference>
<sequence>MADLAGMVLSALKLKKFYGPVEALSSFSLSLEAGEFLCLVGPDGAAKSTALRLLCGLEKPDSGEIELFGRRVTRFSSDLRARLGYLPQGFSLYEDLSIEENLVFFAELYGVSNYRSLVASLLDFTRLEPFRDRLAGRLSGGMKQKLALACTLVHEPDILLLDEPTTGVDPVSRRDFWQILFRLQQQGKSILMTTPYLDEAERASRVAFILQGRIMACGRPEKIKAEFPARLVEIVSPHSRHLQRELKLWPGLADLQLFGDRLHLVLAEGYELRKLKEELSRLDCQILSLTEISPSLENVFMFLMSREKESIA</sequence>
<dbReference type="Gene3D" id="3.40.50.300">
    <property type="entry name" value="P-loop containing nucleotide triphosphate hydrolases"/>
    <property type="match status" value="1"/>
</dbReference>
<comment type="caution">
    <text evidence="4">The sequence shown here is derived from an EMBL/GenBank/DDBJ whole genome shotgun (WGS) entry which is preliminary data.</text>
</comment>
<evidence type="ECO:0000313" key="4">
    <source>
        <dbReference type="EMBL" id="RFT15864.1"/>
    </source>
</evidence>
<evidence type="ECO:0000259" key="3">
    <source>
        <dbReference type="PROSITE" id="PS50893"/>
    </source>
</evidence>
<name>A0A3E2BMD2_9BACT</name>
<dbReference type="InterPro" id="IPR027417">
    <property type="entry name" value="P-loop_NTPase"/>
</dbReference>
<keyword evidence="2 4" id="KW-0067">ATP-binding</keyword>
<accession>A0A3E2BMD2</accession>
<evidence type="ECO:0000256" key="1">
    <source>
        <dbReference type="ARBA" id="ARBA00022741"/>
    </source>
</evidence>
<protein>
    <submittedName>
        <fullName evidence="4">Putative ABC transporter ATP-binding protein</fullName>
    </submittedName>
</protein>
<dbReference type="SMART" id="SM00382">
    <property type="entry name" value="AAA"/>
    <property type="match status" value="1"/>
</dbReference>
<dbReference type="GO" id="GO:0016887">
    <property type="term" value="F:ATP hydrolysis activity"/>
    <property type="evidence" value="ECO:0007669"/>
    <property type="project" value="InterPro"/>
</dbReference>
<evidence type="ECO:0000313" key="5">
    <source>
        <dbReference type="Proteomes" id="UP000257323"/>
    </source>
</evidence>
<dbReference type="InterPro" id="IPR003593">
    <property type="entry name" value="AAA+_ATPase"/>
</dbReference>
<gene>
    <name evidence="4" type="ORF">OP8BY_2262</name>
</gene>
<keyword evidence="1" id="KW-0547">Nucleotide-binding</keyword>
<dbReference type="Pfam" id="PF00005">
    <property type="entry name" value="ABC_tran"/>
    <property type="match status" value="1"/>
</dbReference>
<dbReference type="PANTHER" id="PTHR43038:SF3">
    <property type="entry name" value="ABC TRANSPORTER G FAMILY MEMBER 20 ISOFORM X1"/>
    <property type="match status" value="1"/>
</dbReference>
<dbReference type="Proteomes" id="UP000257323">
    <property type="component" value="Unassembled WGS sequence"/>
</dbReference>
<proteinExistence type="predicted"/>
<dbReference type="InterPro" id="IPR003439">
    <property type="entry name" value="ABC_transporter-like_ATP-bd"/>
</dbReference>